<dbReference type="SUPFAM" id="SSF103506">
    <property type="entry name" value="Mitochondrial carrier"/>
    <property type="match status" value="1"/>
</dbReference>
<comment type="subcellular location">
    <subcellularLocation>
        <location evidence="1">Mitochondrion inner membrane</location>
        <topology evidence="1">Multi-pass membrane protein</topology>
    </subcellularLocation>
</comment>
<keyword evidence="7" id="KW-1133">Transmembrane helix</keyword>
<keyword evidence="9 10" id="KW-0472">Membrane</keyword>
<feature type="repeat" description="Solcar" evidence="10">
    <location>
        <begin position="155"/>
        <end position="239"/>
    </location>
</feature>
<accession>X6NU95</accession>
<evidence type="ECO:0000256" key="10">
    <source>
        <dbReference type="PROSITE-ProRule" id="PRU00282"/>
    </source>
</evidence>
<comment type="similarity">
    <text evidence="2 11">Belongs to the mitochondrial carrier (TC 2.A.29) family.</text>
</comment>
<dbReference type="InterPro" id="IPR018108">
    <property type="entry name" value="MCP_transmembrane"/>
</dbReference>
<dbReference type="EMBL" id="ASPP01005962">
    <property type="protein sequence ID" value="ETO29591.1"/>
    <property type="molecule type" value="Genomic_DNA"/>
</dbReference>
<dbReference type="Gene3D" id="1.50.40.10">
    <property type="entry name" value="Mitochondrial carrier domain"/>
    <property type="match status" value="2"/>
</dbReference>
<dbReference type="PANTHER" id="PTHR45671">
    <property type="entry name" value="SOLUTE CARRIER FAMILY 25 (MITOCHONDRIAL CARRIER PHOSPHATE CARRIER), MEMBER 3, LIKE-RELATED-RELATED"/>
    <property type="match status" value="1"/>
</dbReference>
<evidence type="ECO:0000313" key="12">
    <source>
        <dbReference type="EMBL" id="ETO29591.1"/>
    </source>
</evidence>
<dbReference type="InterPro" id="IPR044677">
    <property type="entry name" value="SLC25A3/Pic2/Mir1-like"/>
</dbReference>
<sequence>MTDKVAKIEKVEYGSTKYFILCAYETLGIFVFDHNEQPNNTGGVLSCGLTHFAMTPVDVVKCNAQADPAKFNKGMLGNMAMWGREQGTRALFRGWAPTLVGYSLQGMGKFGLYEVKLLCKKKNGKNFFFEMRVLFLKLFKYKFAHAVGEENATRHRTLLYSAASASAEFFADILLCPLETVKLKVQTVPGYGRGLADGASRLLREEGTRGAFQILPTLWGRQIPYTVIKFVAFERIIEFIYGWTEENWNRPKSSFNKVEQLGWTFVAGYAAGVICGAVSHPADTMATLLSKSPDSSISIGARIGRIYKGYNGKAGIGFGGLWKGFGPRVFMIGTLTGLQWFIYDSVKTAWGVPTTGGSGKKH</sequence>
<evidence type="ECO:0000256" key="6">
    <source>
        <dbReference type="ARBA" id="ARBA00022792"/>
    </source>
</evidence>
<dbReference type="Pfam" id="PF00153">
    <property type="entry name" value="Mito_carr"/>
    <property type="match status" value="3"/>
</dbReference>
<dbReference type="OMA" id="TFREAVP"/>
<evidence type="ECO:0000256" key="3">
    <source>
        <dbReference type="ARBA" id="ARBA00022448"/>
    </source>
</evidence>
<evidence type="ECO:0000256" key="5">
    <source>
        <dbReference type="ARBA" id="ARBA00022737"/>
    </source>
</evidence>
<keyword evidence="6" id="KW-0999">Mitochondrion inner membrane</keyword>
<organism evidence="12 13">
    <name type="scientific">Reticulomyxa filosa</name>
    <dbReference type="NCBI Taxonomy" id="46433"/>
    <lineage>
        <taxon>Eukaryota</taxon>
        <taxon>Sar</taxon>
        <taxon>Rhizaria</taxon>
        <taxon>Retaria</taxon>
        <taxon>Foraminifera</taxon>
        <taxon>Monothalamids</taxon>
        <taxon>Reticulomyxidae</taxon>
        <taxon>Reticulomyxa</taxon>
    </lineage>
</organism>
<keyword evidence="4 10" id="KW-0812">Transmembrane</keyword>
<evidence type="ECO:0000256" key="8">
    <source>
        <dbReference type="ARBA" id="ARBA00023128"/>
    </source>
</evidence>
<dbReference type="PANTHER" id="PTHR45671:SF10">
    <property type="entry name" value="SOLUTE CARRIER FAMILY 25 MEMBER 3"/>
    <property type="match status" value="1"/>
</dbReference>
<comment type="caution">
    <text evidence="12">The sequence shown here is derived from an EMBL/GenBank/DDBJ whole genome shotgun (WGS) entry which is preliminary data.</text>
</comment>
<evidence type="ECO:0000256" key="1">
    <source>
        <dbReference type="ARBA" id="ARBA00004448"/>
    </source>
</evidence>
<reference evidence="12 13" key="1">
    <citation type="journal article" date="2013" name="Curr. Biol.">
        <title>The Genome of the Foraminiferan Reticulomyxa filosa.</title>
        <authorList>
            <person name="Glockner G."/>
            <person name="Hulsmann N."/>
            <person name="Schleicher M."/>
            <person name="Noegel A.A."/>
            <person name="Eichinger L."/>
            <person name="Gallinger C."/>
            <person name="Pawlowski J."/>
            <person name="Sierra R."/>
            <person name="Euteneuer U."/>
            <person name="Pillet L."/>
            <person name="Moustafa A."/>
            <person name="Platzer M."/>
            <person name="Groth M."/>
            <person name="Szafranski K."/>
            <person name="Schliwa M."/>
        </authorList>
    </citation>
    <scope>NUCLEOTIDE SEQUENCE [LARGE SCALE GENOMIC DNA]</scope>
</reference>
<dbReference type="GO" id="GO:1990547">
    <property type="term" value="P:mitochondrial phosphate ion transmembrane transport"/>
    <property type="evidence" value="ECO:0007669"/>
    <property type="project" value="InterPro"/>
</dbReference>
<gene>
    <name evidence="12" type="ORF">RFI_07527</name>
</gene>
<keyword evidence="3 11" id="KW-0813">Transport</keyword>
<feature type="repeat" description="Solcar" evidence="10">
    <location>
        <begin position="34"/>
        <end position="119"/>
    </location>
</feature>
<dbReference type="PROSITE" id="PS50920">
    <property type="entry name" value="SOLCAR"/>
    <property type="match status" value="3"/>
</dbReference>
<evidence type="ECO:0000256" key="11">
    <source>
        <dbReference type="RuleBase" id="RU000488"/>
    </source>
</evidence>
<proteinExistence type="inferred from homology"/>
<dbReference type="GO" id="GO:0005743">
    <property type="term" value="C:mitochondrial inner membrane"/>
    <property type="evidence" value="ECO:0007669"/>
    <property type="project" value="UniProtKB-SubCell"/>
</dbReference>
<evidence type="ECO:0000313" key="13">
    <source>
        <dbReference type="Proteomes" id="UP000023152"/>
    </source>
</evidence>
<evidence type="ECO:0000256" key="2">
    <source>
        <dbReference type="ARBA" id="ARBA00006375"/>
    </source>
</evidence>
<dbReference type="InterPro" id="IPR023395">
    <property type="entry name" value="MCP_dom_sf"/>
</dbReference>
<name>X6NU95_RETFI</name>
<keyword evidence="8" id="KW-0496">Mitochondrion</keyword>
<keyword evidence="13" id="KW-1185">Reference proteome</keyword>
<keyword evidence="5" id="KW-0677">Repeat</keyword>
<evidence type="ECO:0000256" key="4">
    <source>
        <dbReference type="ARBA" id="ARBA00022692"/>
    </source>
</evidence>
<dbReference type="AlphaFoldDB" id="X6NU95"/>
<dbReference type="OrthoDB" id="427452at2759"/>
<evidence type="ECO:0000256" key="7">
    <source>
        <dbReference type="ARBA" id="ARBA00022989"/>
    </source>
</evidence>
<protein>
    <submittedName>
        <fullName evidence="12">Mitochondrial phosphate carrier protein</fullName>
    </submittedName>
</protein>
<dbReference type="GO" id="GO:0005315">
    <property type="term" value="F:phosphate transmembrane transporter activity"/>
    <property type="evidence" value="ECO:0007669"/>
    <property type="project" value="InterPro"/>
</dbReference>
<feature type="repeat" description="Solcar" evidence="10">
    <location>
        <begin position="259"/>
        <end position="349"/>
    </location>
</feature>
<dbReference type="Proteomes" id="UP000023152">
    <property type="component" value="Unassembled WGS sequence"/>
</dbReference>
<evidence type="ECO:0000256" key="9">
    <source>
        <dbReference type="ARBA" id="ARBA00023136"/>
    </source>
</evidence>